<feature type="transmembrane region" description="Helical" evidence="9">
    <location>
        <begin position="130"/>
        <end position="153"/>
    </location>
</feature>
<evidence type="ECO:0000256" key="4">
    <source>
        <dbReference type="ARBA" id="ARBA00022449"/>
    </source>
</evidence>
<feature type="transmembrane region" description="Helical" evidence="9">
    <location>
        <begin position="159"/>
        <end position="177"/>
    </location>
</feature>
<organism evidence="11 12">
    <name type="scientific">Fructilactobacillus lindneri DSM 20690 = JCM 11027</name>
    <dbReference type="NCBI Taxonomy" id="1122148"/>
    <lineage>
        <taxon>Bacteria</taxon>
        <taxon>Bacillati</taxon>
        <taxon>Bacillota</taxon>
        <taxon>Bacilli</taxon>
        <taxon>Lactobacillales</taxon>
        <taxon>Lactobacillaceae</taxon>
        <taxon>Fructilactobacillus</taxon>
    </lineage>
</organism>
<evidence type="ECO:0000259" key="10">
    <source>
        <dbReference type="Pfam" id="PF00999"/>
    </source>
</evidence>
<dbReference type="PATRIC" id="fig|1122148.6.peg.971"/>
<dbReference type="EMBL" id="JQBT01000033">
    <property type="protein sequence ID" value="KRN78670.1"/>
    <property type="molecule type" value="Genomic_DNA"/>
</dbReference>
<evidence type="ECO:0000256" key="2">
    <source>
        <dbReference type="ARBA" id="ARBA00005551"/>
    </source>
</evidence>
<sequence length="424" mass="46312">MGIVLGPSCFGLISNNVPILQSLSSIGVIVLLFLSGMEIDFSLFKPKSKNPTELQQKTNAKASKYSPVRLAIYGYISIIILSFLLGGLTVVTGLFSDIWLASILFMTVSLGVVIAALKERNTLGTAFGQTILLISALGEIVPILGLTIYASIFGTDSKSLWLTLIIFAVAALLLINFRNFFHNLEEVNKSTTQIDIRLAFFIIALLSIIAVSVGSEAVLGAFVGGMVYKLLQPSESTKDKLDSIGYGFFIPIFFIMSGVGLDLKKILADPKALVLIPVILASYLLAKSMLYPIFRLRFNKRNSLAGTALPMATITMVLAILSVANNMKVITSQQSGAFLLAAIITCIVGPLIFNQLFTPDADIYQNIKVHIFGVNIMTVPVAQQLQKSWYDVNIYTDNQKNYEAFNSETNVTFLKSLDSKYLIQ</sequence>
<feature type="domain" description="Cation/H+ exchanger transmembrane" evidence="10">
    <location>
        <begin position="1"/>
        <end position="356"/>
    </location>
</feature>
<feature type="transmembrane region" description="Helical" evidence="9">
    <location>
        <begin position="98"/>
        <end position="118"/>
    </location>
</feature>
<comment type="similarity">
    <text evidence="2">Belongs to the monovalent cation:proton antiporter 2 (CPA2) transporter (TC 2.A.37) family.</text>
</comment>
<accession>A0A0R2JNA4</accession>
<feature type="transmembrane region" description="Helical" evidence="9">
    <location>
        <begin position="273"/>
        <end position="294"/>
    </location>
</feature>
<proteinExistence type="inferred from homology"/>
<dbReference type="Gene3D" id="1.20.1530.20">
    <property type="match status" value="1"/>
</dbReference>
<dbReference type="InterPro" id="IPR038770">
    <property type="entry name" value="Na+/solute_symporter_sf"/>
</dbReference>
<evidence type="ECO:0000256" key="7">
    <source>
        <dbReference type="ARBA" id="ARBA00023065"/>
    </source>
</evidence>
<feature type="transmembrane region" description="Helical" evidence="9">
    <location>
        <begin position="336"/>
        <end position="357"/>
    </location>
</feature>
<dbReference type="Pfam" id="PF00999">
    <property type="entry name" value="Na_H_Exchanger"/>
    <property type="match status" value="1"/>
</dbReference>
<feature type="transmembrane region" description="Helical" evidence="9">
    <location>
        <begin position="20"/>
        <end position="39"/>
    </location>
</feature>
<dbReference type="GO" id="GO:1902600">
    <property type="term" value="P:proton transmembrane transport"/>
    <property type="evidence" value="ECO:0007669"/>
    <property type="project" value="InterPro"/>
</dbReference>
<dbReference type="AlphaFoldDB" id="A0A0R2JNA4"/>
<feature type="transmembrane region" description="Helical" evidence="9">
    <location>
        <begin position="306"/>
        <end position="324"/>
    </location>
</feature>
<keyword evidence="3" id="KW-0813">Transport</keyword>
<feature type="transmembrane region" description="Helical" evidence="9">
    <location>
        <begin position="70"/>
        <end position="92"/>
    </location>
</feature>
<keyword evidence="4" id="KW-0050">Antiport</keyword>
<evidence type="ECO:0000256" key="3">
    <source>
        <dbReference type="ARBA" id="ARBA00022448"/>
    </source>
</evidence>
<dbReference type="Proteomes" id="UP000051565">
    <property type="component" value="Unassembled WGS sequence"/>
</dbReference>
<reference evidence="11 12" key="1">
    <citation type="journal article" date="2015" name="Genome Announc.">
        <title>Expanding the biotechnology potential of lactobacilli through comparative genomics of 213 strains and associated genera.</title>
        <authorList>
            <person name="Sun Z."/>
            <person name="Harris H.M."/>
            <person name="McCann A."/>
            <person name="Guo C."/>
            <person name="Argimon S."/>
            <person name="Zhang W."/>
            <person name="Yang X."/>
            <person name="Jeffery I.B."/>
            <person name="Cooney J.C."/>
            <person name="Kagawa T.F."/>
            <person name="Liu W."/>
            <person name="Song Y."/>
            <person name="Salvetti E."/>
            <person name="Wrobel A."/>
            <person name="Rasinkangas P."/>
            <person name="Parkhill J."/>
            <person name="Rea M.C."/>
            <person name="O'Sullivan O."/>
            <person name="Ritari J."/>
            <person name="Douillard F.P."/>
            <person name="Paul Ross R."/>
            <person name="Yang R."/>
            <person name="Briner A.E."/>
            <person name="Felis G.E."/>
            <person name="de Vos W.M."/>
            <person name="Barrangou R."/>
            <person name="Klaenhammer T.R."/>
            <person name="Caufield P.W."/>
            <person name="Cui Y."/>
            <person name="Zhang H."/>
            <person name="O'Toole P.W."/>
        </authorList>
    </citation>
    <scope>NUCLEOTIDE SEQUENCE [LARGE SCALE GENOMIC DNA]</scope>
    <source>
        <strain evidence="11 12">DSM 20690</strain>
    </source>
</reference>
<evidence type="ECO:0000313" key="11">
    <source>
        <dbReference type="EMBL" id="KRN78670.1"/>
    </source>
</evidence>
<protein>
    <submittedName>
        <fullName evidence="11">Sodium hydrogen exchanger</fullName>
    </submittedName>
</protein>
<dbReference type="GO" id="GO:0015297">
    <property type="term" value="F:antiporter activity"/>
    <property type="evidence" value="ECO:0007669"/>
    <property type="project" value="UniProtKB-KW"/>
</dbReference>
<evidence type="ECO:0000256" key="5">
    <source>
        <dbReference type="ARBA" id="ARBA00022692"/>
    </source>
</evidence>
<feature type="transmembrane region" description="Helical" evidence="9">
    <location>
        <begin position="198"/>
        <end position="223"/>
    </location>
</feature>
<evidence type="ECO:0000256" key="1">
    <source>
        <dbReference type="ARBA" id="ARBA00004141"/>
    </source>
</evidence>
<dbReference type="GO" id="GO:0016020">
    <property type="term" value="C:membrane"/>
    <property type="evidence" value="ECO:0007669"/>
    <property type="project" value="UniProtKB-SubCell"/>
</dbReference>
<keyword evidence="7" id="KW-0406">Ion transport</keyword>
<keyword evidence="6 9" id="KW-1133">Transmembrane helix</keyword>
<comment type="caution">
    <text evidence="11">The sequence shown here is derived from an EMBL/GenBank/DDBJ whole genome shotgun (WGS) entry which is preliminary data.</text>
</comment>
<comment type="subcellular location">
    <subcellularLocation>
        <location evidence="1">Membrane</location>
        <topology evidence="1">Multi-pass membrane protein</topology>
    </subcellularLocation>
</comment>
<name>A0A0R2JNA4_9LACO</name>
<keyword evidence="5 9" id="KW-0812">Transmembrane</keyword>
<dbReference type="PANTHER" id="PTHR43562:SF1">
    <property type="entry name" value="NA(+)_H(+) ANTIPORTER YJBQ-RELATED"/>
    <property type="match status" value="1"/>
</dbReference>
<evidence type="ECO:0000256" key="8">
    <source>
        <dbReference type="ARBA" id="ARBA00023136"/>
    </source>
</evidence>
<evidence type="ECO:0000256" key="9">
    <source>
        <dbReference type="SAM" id="Phobius"/>
    </source>
</evidence>
<evidence type="ECO:0000256" key="6">
    <source>
        <dbReference type="ARBA" id="ARBA00022989"/>
    </source>
</evidence>
<keyword evidence="8 9" id="KW-0472">Membrane</keyword>
<dbReference type="InterPro" id="IPR006153">
    <property type="entry name" value="Cation/H_exchanger_TM"/>
</dbReference>
<keyword evidence="12" id="KW-1185">Reference proteome</keyword>
<feature type="transmembrane region" description="Helical" evidence="9">
    <location>
        <begin position="243"/>
        <end position="261"/>
    </location>
</feature>
<gene>
    <name evidence="11" type="ORF">IV52_GL000947</name>
</gene>
<evidence type="ECO:0000313" key="12">
    <source>
        <dbReference type="Proteomes" id="UP000051565"/>
    </source>
</evidence>
<dbReference type="PANTHER" id="PTHR43562">
    <property type="entry name" value="NAPA-TYPE SODIUM/HYDROGEN ANTIPORTER"/>
    <property type="match status" value="1"/>
</dbReference>